<name>A0ACC1QV06_9HYPO</name>
<organism evidence="1 2">
    <name type="scientific">Lecanicillium saksenae</name>
    <dbReference type="NCBI Taxonomy" id="468837"/>
    <lineage>
        <taxon>Eukaryota</taxon>
        <taxon>Fungi</taxon>
        <taxon>Dikarya</taxon>
        <taxon>Ascomycota</taxon>
        <taxon>Pezizomycotina</taxon>
        <taxon>Sordariomycetes</taxon>
        <taxon>Hypocreomycetidae</taxon>
        <taxon>Hypocreales</taxon>
        <taxon>Cordycipitaceae</taxon>
        <taxon>Lecanicillium</taxon>
    </lineage>
</organism>
<sequence>MSQLPVIDFSKLTSPDAGGEDEKGRLLRALQSVGFVYLKNHGITDTEKQQLFAHAARFFALPVAEKSKIETGEAKFFHGWFSPERTSGSTKLSDQKEAFDMGDDTNAKRPNQWPEDWPEFRSDMNAAFDKCHDIHLTLLSALADGVGIPHDYFVPFVQERDHFFRVLHYPETTVDTFKSRMRAGTHTDYGTLTILMNDSNGGLQVRGKDGEFFDVPSIPGCAVINVGDLLSRWFNGELQSTEHRVIEPPADPAAPNYTGTVPARYAIAWFGQANRDAYIEPLEACISASSPKRFEGVFAGKHVTDRLAKLHKDGKNAEVWKEEMYRPAAVQSS</sequence>
<evidence type="ECO:0000313" key="1">
    <source>
        <dbReference type="EMBL" id="KAJ3492276.1"/>
    </source>
</evidence>
<comment type="caution">
    <text evidence="1">The sequence shown here is derived from an EMBL/GenBank/DDBJ whole genome shotgun (WGS) entry which is preliminary data.</text>
</comment>
<dbReference type="EMBL" id="JANAKD010000611">
    <property type="protein sequence ID" value="KAJ3492276.1"/>
    <property type="molecule type" value="Genomic_DNA"/>
</dbReference>
<evidence type="ECO:0000313" key="2">
    <source>
        <dbReference type="Proteomes" id="UP001148737"/>
    </source>
</evidence>
<proteinExistence type="predicted"/>
<dbReference type="Proteomes" id="UP001148737">
    <property type="component" value="Unassembled WGS sequence"/>
</dbReference>
<reference evidence="1" key="1">
    <citation type="submission" date="2022-07" db="EMBL/GenBank/DDBJ databases">
        <title>Genome Sequence of Lecanicillium saksenae.</title>
        <authorList>
            <person name="Buettner E."/>
        </authorList>
    </citation>
    <scope>NUCLEOTIDE SEQUENCE</scope>
    <source>
        <strain evidence="1">VT-O1</strain>
    </source>
</reference>
<accession>A0ACC1QV06</accession>
<keyword evidence="2" id="KW-1185">Reference proteome</keyword>
<gene>
    <name evidence="1" type="ORF">NLG97_g5444</name>
</gene>
<protein>
    <submittedName>
        <fullName evidence="1">Uncharacterized protein</fullName>
    </submittedName>
</protein>